<accession>A0AC34FCC4</accession>
<protein>
    <submittedName>
        <fullName evidence="2">Histone H4</fullName>
    </submittedName>
</protein>
<evidence type="ECO:0000313" key="1">
    <source>
        <dbReference type="Proteomes" id="UP000887579"/>
    </source>
</evidence>
<dbReference type="Proteomes" id="UP000887579">
    <property type="component" value="Unplaced"/>
</dbReference>
<dbReference type="WBParaSite" id="ES5_v2.g14968.t1">
    <property type="protein sequence ID" value="ES5_v2.g14968.t1"/>
    <property type="gene ID" value="ES5_v2.g14968"/>
</dbReference>
<evidence type="ECO:0000313" key="2">
    <source>
        <dbReference type="WBParaSite" id="ES5_v2.g14968.t1"/>
    </source>
</evidence>
<sequence length="144" mass="16112">MITHLNNELIADEQQQVAVSQQNNVPQVTQSTTNNCLIPSVPVNGNQPVQHLRGRKVGKSFARRKRNIDTNGGMSLPSIKRLARRGGVKRCSDSISTEIRSVLKDFVSSVIQDSVQIIQLSGRKTITVMDILYALRRRGQTLYR</sequence>
<proteinExistence type="predicted"/>
<reference evidence="2" key="1">
    <citation type="submission" date="2022-11" db="UniProtKB">
        <authorList>
            <consortium name="WormBaseParasite"/>
        </authorList>
    </citation>
    <scope>IDENTIFICATION</scope>
</reference>
<organism evidence="1 2">
    <name type="scientific">Panagrolaimus sp. ES5</name>
    <dbReference type="NCBI Taxonomy" id="591445"/>
    <lineage>
        <taxon>Eukaryota</taxon>
        <taxon>Metazoa</taxon>
        <taxon>Ecdysozoa</taxon>
        <taxon>Nematoda</taxon>
        <taxon>Chromadorea</taxon>
        <taxon>Rhabditida</taxon>
        <taxon>Tylenchina</taxon>
        <taxon>Panagrolaimomorpha</taxon>
        <taxon>Panagrolaimoidea</taxon>
        <taxon>Panagrolaimidae</taxon>
        <taxon>Panagrolaimus</taxon>
    </lineage>
</organism>
<name>A0AC34FCC4_9BILA</name>